<protein>
    <submittedName>
        <fullName evidence="4">Subtilisin-like protease</fullName>
    </submittedName>
</protein>
<accession>E9E3R4</accession>
<evidence type="ECO:0000256" key="2">
    <source>
        <dbReference type="SAM" id="SignalP"/>
    </source>
</evidence>
<dbReference type="InParanoid" id="E9E3R4"/>
<feature type="chain" id="PRO_5003235431" evidence="2">
    <location>
        <begin position="21"/>
        <end position="731"/>
    </location>
</feature>
<feature type="signal peptide" evidence="2">
    <location>
        <begin position="1"/>
        <end position="20"/>
    </location>
</feature>
<dbReference type="Pfam" id="PF05922">
    <property type="entry name" value="Inhibitor_I9"/>
    <property type="match status" value="1"/>
</dbReference>
<dbReference type="GeneID" id="19248819"/>
<keyword evidence="2" id="KW-0732">Signal</keyword>
<dbReference type="GO" id="GO:0006508">
    <property type="term" value="P:proteolysis"/>
    <property type="evidence" value="ECO:0007669"/>
    <property type="project" value="UniProtKB-KW"/>
</dbReference>
<dbReference type="InterPro" id="IPR037045">
    <property type="entry name" value="S8pro/Inhibitor_I9_sf"/>
</dbReference>
<evidence type="ECO:0000313" key="4">
    <source>
        <dbReference type="EMBL" id="EFY89489.1"/>
    </source>
</evidence>
<dbReference type="HOGENOM" id="CLU_025683_0_0_1"/>
<dbReference type="InterPro" id="IPR010259">
    <property type="entry name" value="S8pro/Inhibitor_I9"/>
</dbReference>
<dbReference type="OrthoDB" id="4933784at2759"/>
<feature type="region of interest" description="Disordered" evidence="1">
    <location>
        <begin position="119"/>
        <end position="153"/>
    </location>
</feature>
<dbReference type="SUPFAM" id="SSF54897">
    <property type="entry name" value="Protease propeptides/inhibitors"/>
    <property type="match status" value="1"/>
</dbReference>
<dbReference type="eggNOG" id="KOG1153">
    <property type="taxonomic scope" value="Eukaryota"/>
</dbReference>
<dbReference type="AlphaFoldDB" id="E9E3R4"/>
<feature type="domain" description="Inhibitor I9" evidence="3">
    <location>
        <begin position="35"/>
        <end position="120"/>
    </location>
</feature>
<evidence type="ECO:0000256" key="1">
    <source>
        <dbReference type="SAM" id="MobiDB-lite"/>
    </source>
</evidence>
<sequence>MKRMHWSLVLVSALLRGVAAEPASSEDGATRPLGHIVVLKRGLEEQHLNDHLEWVKSIHKRSIEGDGSENKVSEATGVEHEYRGTSIGFHGYSGSFPPDVLENIKRHEHVDFVEEDRMIQVGPTKRQEVEEDTTPGGPKDDGKKKQKKGPGLLSVGQGYNTFLDKGMIPDAVFIPGEQKRDVPATLAEELVNQTTTMAFNFTAPSANLTSVNVVSYFSPPDPEEIMKDVLADLENEQNTTALNVIHTRATTDLQDCTGKMDTYYKITESFDSYIKALHVSGAATVSGWGQSASVSGSYLNQAELSKEGLTYIAVIDIQRQVDLPAVFEFNKNRYKAASFARDFGDKWIHGFHTGGKMIARLSFNSKGSISKQDLKVHAEASLKFWGVTGDISASVKKSMEDVSKHADVEISLFYQGDLGRVMGESGSPDKVAAASVEGSFKQVKTWADQFINNACRHNYAYRPLLDDYTNTVNFPAGQKLLDYHIAHIVSYKILKELVRISEMTQYLLRLETLDAEFKDEVEFAEIEMVELSKNWVDTTAEEPGNAVNTGKALIEHFRTEFFNKYKSAIAHDFYISGLEVVYGNKPPANRVIEVHHQPEDINHNFGGEFVWLIPLYTTRRDEACTSFTVIIGSSVSGLKDLSKGAGGENRYLKCEKKMSDEKIRRLALHRGSESLDDFLSDTRHGFVGKTTNINEGRGGSDDAVYLLWAHDGKRDQSSKKTDDYYELPEAQ</sequence>
<name>E9E3R4_METAQ</name>
<proteinExistence type="predicted"/>
<reference evidence="4 5" key="1">
    <citation type="journal article" date="2011" name="PLoS Genet.">
        <title>Genome sequencing and comparative transcriptomics of the model entomopathogenic fungi Metarhizium anisopliae and M. acridum.</title>
        <authorList>
            <person name="Gao Q."/>
            <person name="Jin K."/>
            <person name="Ying S.H."/>
            <person name="Zhang Y."/>
            <person name="Xiao G."/>
            <person name="Shang Y."/>
            <person name="Duan Z."/>
            <person name="Hu X."/>
            <person name="Xie X.Q."/>
            <person name="Zhou G."/>
            <person name="Peng G."/>
            <person name="Luo Z."/>
            <person name="Huang W."/>
            <person name="Wang B."/>
            <person name="Fang W."/>
            <person name="Wang S."/>
            <person name="Zhong Y."/>
            <person name="Ma L.J."/>
            <person name="St Leger R.J."/>
            <person name="Zhao G.P."/>
            <person name="Pei Y."/>
            <person name="Feng M.G."/>
            <person name="Xia Y."/>
            <person name="Wang C."/>
        </authorList>
    </citation>
    <scope>NUCLEOTIDE SEQUENCE [LARGE SCALE GENOMIC DNA]</scope>
    <source>
        <strain evidence="4 5">CQMa 102</strain>
    </source>
</reference>
<evidence type="ECO:0000313" key="5">
    <source>
        <dbReference type="Proteomes" id="UP000002499"/>
    </source>
</evidence>
<dbReference type="Gene3D" id="3.30.70.80">
    <property type="entry name" value="Peptidase S8 propeptide/proteinase inhibitor I9"/>
    <property type="match status" value="1"/>
</dbReference>
<dbReference type="KEGG" id="maw:19248819"/>
<gene>
    <name evidence="4" type="ORF">MAC_04508</name>
</gene>
<evidence type="ECO:0000259" key="3">
    <source>
        <dbReference type="Pfam" id="PF05922"/>
    </source>
</evidence>
<keyword evidence="5" id="KW-1185">Reference proteome</keyword>
<dbReference type="EMBL" id="GL698499">
    <property type="protein sequence ID" value="EFY89489.1"/>
    <property type="molecule type" value="Genomic_DNA"/>
</dbReference>
<dbReference type="GO" id="GO:0008233">
    <property type="term" value="F:peptidase activity"/>
    <property type="evidence" value="ECO:0007669"/>
    <property type="project" value="UniProtKB-KW"/>
</dbReference>
<keyword evidence="4" id="KW-0645">Protease</keyword>
<organism evidence="5">
    <name type="scientific">Metarhizium acridum (strain CQMa 102)</name>
    <dbReference type="NCBI Taxonomy" id="655827"/>
    <lineage>
        <taxon>Eukaryota</taxon>
        <taxon>Fungi</taxon>
        <taxon>Dikarya</taxon>
        <taxon>Ascomycota</taxon>
        <taxon>Pezizomycotina</taxon>
        <taxon>Sordariomycetes</taxon>
        <taxon>Hypocreomycetidae</taxon>
        <taxon>Hypocreales</taxon>
        <taxon>Clavicipitaceae</taxon>
        <taxon>Metarhizium</taxon>
    </lineage>
</organism>
<keyword evidence="4" id="KW-0378">Hydrolase</keyword>
<dbReference type="Proteomes" id="UP000002499">
    <property type="component" value="Unassembled WGS sequence"/>
</dbReference>